<accession>A0A9P6KCX3</accession>
<keyword evidence="2" id="KW-1185">Reference proteome</keyword>
<feature type="non-terminal residue" evidence="1">
    <location>
        <position position="204"/>
    </location>
</feature>
<protein>
    <submittedName>
        <fullName evidence="1">Uncharacterized protein</fullName>
    </submittedName>
</protein>
<reference evidence="1" key="1">
    <citation type="journal article" date="2020" name="Fungal Divers.">
        <title>Resolving the Mortierellaceae phylogeny through synthesis of multi-gene phylogenetics and phylogenomics.</title>
        <authorList>
            <person name="Vandepol N."/>
            <person name="Liber J."/>
            <person name="Desiro A."/>
            <person name="Na H."/>
            <person name="Kennedy M."/>
            <person name="Barry K."/>
            <person name="Grigoriev I.V."/>
            <person name="Miller A.N."/>
            <person name="O'Donnell K."/>
            <person name="Stajich J.E."/>
            <person name="Bonito G."/>
        </authorList>
    </citation>
    <scope>NUCLEOTIDE SEQUENCE</scope>
    <source>
        <strain evidence="1">KOD1015</strain>
    </source>
</reference>
<organism evidence="1 2">
    <name type="scientific">Lunasporangiospora selenospora</name>
    <dbReference type="NCBI Taxonomy" id="979761"/>
    <lineage>
        <taxon>Eukaryota</taxon>
        <taxon>Fungi</taxon>
        <taxon>Fungi incertae sedis</taxon>
        <taxon>Mucoromycota</taxon>
        <taxon>Mortierellomycotina</taxon>
        <taxon>Mortierellomycetes</taxon>
        <taxon>Mortierellales</taxon>
        <taxon>Mortierellaceae</taxon>
        <taxon>Lunasporangiospora</taxon>
    </lineage>
</organism>
<evidence type="ECO:0000313" key="2">
    <source>
        <dbReference type="Proteomes" id="UP000780801"/>
    </source>
</evidence>
<sequence>MKLANDILIEEIGQLSDRSFNFPSRDVTADTLAEFCLAELTTPVSYKAPQLTALLRRLNSTNRNSKITIPAILSMIQVAHNKKASFLPKVLSLFLFSSGTSRKAIETLSQIGLSVSYPSLMKSLPYLTKVKEYTAKNPFYIVYDNINIASKKYDQRLHNMDRFQNGATAAIVALESLLDTEKDSNPTRHLRLDDLIPNTENNDH</sequence>
<dbReference type="Proteomes" id="UP000780801">
    <property type="component" value="Unassembled WGS sequence"/>
</dbReference>
<comment type="caution">
    <text evidence="1">The sequence shown here is derived from an EMBL/GenBank/DDBJ whole genome shotgun (WGS) entry which is preliminary data.</text>
</comment>
<gene>
    <name evidence="1" type="ORF">BGW38_003133</name>
</gene>
<dbReference type="AlphaFoldDB" id="A0A9P6KCX3"/>
<evidence type="ECO:0000313" key="1">
    <source>
        <dbReference type="EMBL" id="KAF9580283.1"/>
    </source>
</evidence>
<proteinExistence type="predicted"/>
<dbReference type="OrthoDB" id="4743193at2759"/>
<dbReference type="EMBL" id="JAABOA010002167">
    <property type="protein sequence ID" value="KAF9580283.1"/>
    <property type="molecule type" value="Genomic_DNA"/>
</dbReference>
<name>A0A9P6KCX3_9FUNG</name>